<name>A0A8M1M518_NEOSC</name>
<accession>A0A8M1M518</accession>
<dbReference type="Gene3D" id="3.30.1230.20">
    <property type="match status" value="1"/>
</dbReference>
<keyword evidence="6" id="KW-0687">Ribonucleoprotein</keyword>
<evidence type="ECO:0000313" key="10">
    <source>
        <dbReference type="Proteomes" id="UP000248481"/>
    </source>
</evidence>
<sequence length="96" mass="10909">MFRFVFLCSRSWQWQKDAGVLVDLYMLWKCSSSSCIMGAKDHVSIQMNVAEVDKVTGTFNSQIKTYTICGVICRMYESDESVLCLAEANSIISKNF</sequence>
<dbReference type="FunFam" id="3.30.1230.20:FF:000001">
    <property type="entry name" value="40S ribosomal protein S21"/>
    <property type="match status" value="1"/>
</dbReference>
<evidence type="ECO:0000313" key="12">
    <source>
        <dbReference type="RefSeq" id="XP_044767533.1"/>
    </source>
</evidence>
<dbReference type="AlphaFoldDB" id="A0A8M1M518"/>
<organism evidence="10 12">
    <name type="scientific">Neomonachus schauinslandi</name>
    <name type="common">Hawaiian monk seal</name>
    <name type="synonym">Monachus schauinslandi</name>
    <dbReference type="NCBI Taxonomy" id="29088"/>
    <lineage>
        <taxon>Eukaryota</taxon>
        <taxon>Metazoa</taxon>
        <taxon>Chordata</taxon>
        <taxon>Craniata</taxon>
        <taxon>Vertebrata</taxon>
        <taxon>Euteleostomi</taxon>
        <taxon>Mammalia</taxon>
        <taxon>Eutheria</taxon>
        <taxon>Laurasiatheria</taxon>
        <taxon>Carnivora</taxon>
        <taxon>Caniformia</taxon>
        <taxon>Pinnipedia</taxon>
        <taxon>Phocidae</taxon>
        <taxon>Monachinae</taxon>
        <taxon>Monachini</taxon>
        <taxon>Neomonachus</taxon>
    </lineage>
</organism>
<dbReference type="Proteomes" id="UP000248481">
    <property type="component" value="Chromosome X"/>
</dbReference>
<evidence type="ECO:0000256" key="2">
    <source>
        <dbReference type="ARBA" id="ARBA00004514"/>
    </source>
</evidence>
<dbReference type="PANTHER" id="PTHR10442">
    <property type="entry name" value="40S RIBOSOMAL PROTEIN S21"/>
    <property type="match status" value="1"/>
</dbReference>
<protein>
    <recommendedName>
        <fullName evidence="7">Small ribosomal subunit protein eS21</fullName>
    </recommendedName>
    <alternativeName>
        <fullName evidence="8">40S ribosomal protein S21</fullName>
    </alternativeName>
</protein>
<dbReference type="GO" id="GO:0003735">
    <property type="term" value="F:structural constituent of ribosome"/>
    <property type="evidence" value="ECO:0007669"/>
    <property type="project" value="InterPro"/>
</dbReference>
<evidence type="ECO:0000256" key="5">
    <source>
        <dbReference type="ARBA" id="ARBA00022980"/>
    </source>
</evidence>
<dbReference type="GO" id="GO:0006412">
    <property type="term" value="P:translation"/>
    <property type="evidence" value="ECO:0007669"/>
    <property type="project" value="InterPro"/>
</dbReference>
<gene>
    <name evidence="12" type="primary">LOC123323378</name>
    <name evidence="11" type="synonym">LOC110574913</name>
</gene>
<evidence type="ECO:0000256" key="6">
    <source>
        <dbReference type="ARBA" id="ARBA00023274"/>
    </source>
</evidence>
<comment type="function">
    <text evidence="9">Component of the small ribosomal subunit. The ribosome is a large ribonucleoprotein complex responsible for the synthesis of proteins in the cell.</text>
</comment>
<proteinExistence type="inferred from homology"/>
<comment type="similarity">
    <text evidence="3">Belongs to the eukaryotic ribosomal protein eS21 family.</text>
</comment>
<dbReference type="GO" id="GO:0005791">
    <property type="term" value="C:rough endoplasmic reticulum"/>
    <property type="evidence" value="ECO:0007669"/>
    <property type="project" value="UniProtKB-SubCell"/>
</dbReference>
<dbReference type="GO" id="GO:1990904">
    <property type="term" value="C:ribonucleoprotein complex"/>
    <property type="evidence" value="ECO:0007669"/>
    <property type="project" value="UniProtKB-KW"/>
</dbReference>
<dbReference type="RefSeq" id="XP_044767532.1">
    <property type="nucleotide sequence ID" value="XM_044911597.1"/>
</dbReference>
<keyword evidence="10" id="KW-1185">Reference proteome</keyword>
<dbReference type="RefSeq" id="XP_044767533.1">
    <property type="nucleotide sequence ID" value="XM_044911598.1"/>
</dbReference>
<dbReference type="Pfam" id="PF01249">
    <property type="entry name" value="Ribosomal_S21e"/>
    <property type="match status" value="1"/>
</dbReference>
<dbReference type="GeneID" id="123323378"/>
<dbReference type="InterPro" id="IPR038579">
    <property type="entry name" value="Ribosomal_eS21_sf"/>
</dbReference>
<evidence type="ECO:0000256" key="9">
    <source>
        <dbReference type="ARBA" id="ARBA00045746"/>
    </source>
</evidence>
<evidence type="ECO:0000313" key="11">
    <source>
        <dbReference type="RefSeq" id="XP_044767532.1"/>
    </source>
</evidence>
<evidence type="ECO:0000256" key="1">
    <source>
        <dbReference type="ARBA" id="ARBA00004427"/>
    </source>
</evidence>
<dbReference type="KEGG" id="nsu:110574913"/>
<evidence type="ECO:0000256" key="7">
    <source>
        <dbReference type="ARBA" id="ARBA00035150"/>
    </source>
</evidence>
<evidence type="ECO:0000256" key="4">
    <source>
        <dbReference type="ARBA" id="ARBA00011542"/>
    </source>
</evidence>
<keyword evidence="5" id="KW-0689">Ribosomal protein</keyword>
<evidence type="ECO:0000256" key="3">
    <source>
        <dbReference type="ARBA" id="ARBA00010228"/>
    </source>
</evidence>
<dbReference type="InterPro" id="IPR001931">
    <property type="entry name" value="Ribosomal_eS21"/>
</dbReference>
<reference evidence="11 12" key="1">
    <citation type="submission" date="2025-04" db="UniProtKB">
        <authorList>
            <consortium name="RefSeq"/>
        </authorList>
    </citation>
    <scope>IDENTIFICATION</scope>
    <source>
        <tissue evidence="11 12">Blood</tissue>
    </source>
</reference>
<dbReference type="GO" id="GO:0022626">
    <property type="term" value="C:cytosolic ribosome"/>
    <property type="evidence" value="ECO:0007669"/>
    <property type="project" value="UniProtKB-ARBA"/>
</dbReference>
<comment type="subcellular location">
    <subcellularLocation>
        <location evidence="2">Cytoplasm</location>
        <location evidence="2">Cytosol</location>
    </subcellularLocation>
    <subcellularLocation>
        <location evidence="1">Rough endoplasmic reticulum</location>
    </subcellularLocation>
</comment>
<dbReference type="KEGG" id="nsu:123323378"/>
<evidence type="ECO:0000256" key="8">
    <source>
        <dbReference type="ARBA" id="ARBA00035451"/>
    </source>
</evidence>
<comment type="subunit">
    <text evidence="4">Component of the 40S small ribosomal subunit.</text>
</comment>